<keyword evidence="2" id="KW-0808">Transferase</keyword>
<evidence type="ECO:0000313" key="2">
    <source>
        <dbReference type="EMBL" id="TXK47111.1"/>
    </source>
</evidence>
<dbReference type="AlphaFoldDB" id="A0A5C8K9S3"/>
<dbReference type="EMBL" id="VRTY01000030">
    <property type="protein sequence ID" value="TXK47111.1"/>
    <property type="molecule type" value="Genomic_DNA"/>
</dbReference>
<sequence>MIVRRIIFMCYWSLMDGLTQATVLPCLQELQKLSFINSILFITIEREGHKLALEDNMLPDSVEHVPIYSKNYSISILNKIFDFILFPKLLVHLSRQYKITLIIAHGAPAGALAYKVWKQTKIPFYVSLFEPHAAYMLESGVWSRSGLKYRFQSYWEKKQKQYATGLLPVSEQYRQLLEKEGVPPEKLRTIACTTNLDHFQFLASHRYAFREKLEWQQEVIGVYVGKFGGLYYQNEAFAIYKICFEIIPGFRLLILSPQDHVEINKDLLRHQLDVRKVKVMSVQHNEVAAYLSAADFAFATYKPGPSKKYLSPVKIGEYWASGLPVLLTEGVGDDSDIIKNEGGGALFNLKEEGSVEKAILKIQEIIKQPGHREQIRGLAIKYRSPDQIREAYEYFLGEKLNG</sequence>
<feature type="domain" description="Glycosyltransferase subfamily 4-like N-terminal" evidence="1">
    <location>
        <begin position="92"/>
        <end position="192"/>
    </location>
</feature>
<dbReference type="Gene3D" id="3.40.50.2000">
    <property type="entry name" value="Glycogen Phosphorylase B"/>
    <property type="match status" value="2"/>
</dbReference>
<dbReference type="GO" id="GO:0016757">
    <property type="term" value="F:glycosyltransferase activity"/>
    <property type="evidence" value="ECO:0007669"/>
    <property type="project" value="UniProtKB-ARBA"/>
</dbReference>
<dbReference type="Pfam" id="PF13579">
    <property type="entry name" value="Glyco_trans_4_4"/>
    <property type="match status" value="1"/>
</dbReference>
<name>A0A5C8K9S3_9BACT</name>
<organism evidence="2 3">
    <name type="scientific">Pontibacter qinzhouensis</name>
    <dbReference type="NCBI Taxonomy" id="2603253"/>
    <lineage>
        <taxon>Bacteria</taxon>
        <taxon>Pseudomonadati</taxon>
        <taxon>Bacteroidota</taxon>
        <taxon>Cytophagia</taxon>
        <taxon>Cytophagales</taxon>
        <taxon>Hymenobacteraceae</taxon>
        <taxon>Pontibacter</taxon>
    </lineage>
</organism>
<evidence type="ECO:0000313" key="3">
    <source>
        <dbReference type="Proteomes" id="UP000321926"/>
    </source>
</evidence>
<dbReference type="Proteomes" id="UP000321926">
    <property type="component" value="Unassembled WGS sequence"/>
</dbReference>
<gene>
    <name evidence="2" type="ORF">FVR03_09695</name>
</gene>
<evidence type="ECO:0000259" key="1">
    <source>
        <dbReference type="Pfam" id="PF13579"/>
    </source>
</evidence>
<dbReference type="OrthoDB" id="1220440at2"/>
<protein>
    <submittedName>
        <fullName evidence="2">Glycosyltransferase family 4 protein</fullName>
    </submittedName>
</protein>
<dbReference type="SUPFAM" id="SSF53756">
    <property type="entry name" value="UDP-Glycosyltransferase/glycogen phosphorylase"/>
    <property type="match status" value="1"/>
</dbReference>
<reference evidence="2 3" key="1">
    <citation type="submission" date="2019-08" db="EMBL/GenBank/DDBJ databases">
        <authorList>
            <person name="Shi S."/>
        </authorList>
    </citation>
    <scope>NUCLEOTIDE SEQUENCE [LARGE SCALE GENOMIC DNA]</scope>
    <source>
        <strain evidence="2 3">GY10130</strain>
    </source>
</reference>
<keyword evidence="3" id="KW-1185">Reference proteome</keyword>
<dbReference type="InterPro" id="IPR028098">
    <property type="entry name" value="Glyco_trans_4-like_N"/>
</dbReference>
<accession>A0A5C8K9S3</accession>
<comment type="caution">
    <text evidence="2">The sequence shown here is derived from an EMBL/GenBank/DDBJ whole genome shotgun (WGS) entry which is preliminary data.</text>
</comment>
<proteinExistence type="predicted"/>